<dbReference type="VEuPathDB" id="MicrosporidiaDB:TUBRATIS_002440"/>
<accession>A0A437AQ68</accession>
<gene>
    <name evidence="1" type="ORF">TUBRATIS_002440</name>
</gene>
<evidence type="ECO:0000313" key="1">
    <source>
        <dbReference type="EMBL" id="RVD93232.1"/>
    </source>
</evidence>
<organism evidence="1 2">
    <name type="scientific">Tubulinosema ratisbonensis</name>
    <dbReference type="NCBI Taxonomy" id="291195"/>
    <lineage>
        <taxon>Eukaryota</taxon>
        <taxon>Fungi</taxon>
        <taxon>Fungi incertae sedis</taxon>
        <taxon>Microsporidia</taxon>
        <taxon>Tubulinosematoidea</taxon>
        <taxon>Tubulinosematidae</taxon>
        <taxon>Tubulinosema</taxon>
    </lineage>
</organism>
<proteinExistence type="predicted"/>
<reference evidence="1 2" key="1">
    <citation type="submission" date="2018-10" db="EMBL/GenBank/DDBJ databases">
        <title>Draft genome sequence of the microsporidian Tubulinosema ratisbonensis.</title>
        <authorList>
            <person name="Polonais V."/>
            <person name="Peyretaillade E."/>
            <person name="Niehus S."/>
            <person name="Wawrzyniak I."/>
            <person name="Franchet A."/>
            <person name="Gaspin C."/>
            <person name="Reichstadt M."/>
            <person name="Belser C."/>
            <person name="Labadie K."/>
            <person name="Delbac F."/>
            <person name="Ferrandon D."/>
        </authorList>
    </citation>
    <scope>NUCLEOTIDE SEQUENCE [LARGE SCALE GENOMIC DNA]</scope>
    <source>
        <strain evidence="1 2">Franzen</strain>
    </source>
</reference>
<dbReference type="EMBL" id="RCSS01000064">
    <property type="protein sequence ID" value="RVD93232.1"/>
    <property type="molecule type" value="Genomic_DNA"/>
</dbReference>
<comment type="caution">
    <text evidence="1">The sequence shown here is derived from an EMBL/GenBank/DDBJ whole genome shotgun (WGS) entry which is preliminary data.</text>
</comment>
<protein>
    <submittedName>
        <fullName evidence="1">Uncharacterized protein</fullName>
    </submittedName>
</protein>
<evidence type="ECO:0000313" key="2">
    <source>
        <dbReference type="Proteomes" id="UP000282876"/>
    </source>
</evidence>
<dbReference type="AlphaFoldDB" id="A0A437AQ68"/>
<dbReference type="Proteomes" id="UP000282876">
    <property type="component" value="Unassembled WGS sequence"/>
</dbReference>
<keyword evidence="2" id="KW-1185">Reference proteome</keyword>
<name>A0A437AQ68_9MICR</name>
<sequence>MVLGILIQYILIIKASKRRFEEVTDDEIEKNIVNLCRFINGENYLSRNISKKHKGSQNDLIENNTNPLLNNDSGTIDHPNSFALSSSFCSKTSSEFSNKEKSNIDLFGPISHNEMVLQKEVLKISKIPTFLENLKEKVDVLSPEYLEVMLEFKYYNTEYEKIIEEKKKFISDTPPDNVIELDIAFEQKVKLTDKFKEIEKKALIQPRRICLLLSNGQEPSTDSTHYLSFFKNFILDKVFDLWFFVSPKAYNHNKILDRPENEILFDESISLYLNKFILFQENHFKSFKQLVSIDLKNLVIVFDAQFKSEYEKEFYLFCTLKLISNKYLNHFGKFFPEISVFKECLERCSLEKEEYIFIHLVLSILIIKFDILKHTIIHEIKKYPGQNLKHLTFFNCFTLSVKGFLYFSAMRISSDFIKESNKMLFSYFISFVRLYDSKVLDKYNIDEYNLFKDRKIVTCADTMTVYPVSFVFTSCVYNYFCIRKLEKIYTTDDDKNKSSK</sequence>